<evidence type="ECO:0000256" key="1">
    <source>
        <dbReference type="ARBA" id="ARBA00023015"/>
    </source>
</evidence>
<dbReference type="Pfam" id="PF12802">
    <property type="entry name" value="MarR_2"/>
    <property type="match status" value="1"/>
</dbReference>
<evidence type="ECO:0000256" key="3">
    <source>
        <dbReference type="ARBA" id="ARBA00023163"/>
    </source>
</evidence>
<dbReference type="GO" id="GO:0003700">
    <property type="term" value="F:DNA-binding transcription factor activity"/>
    <property type="evidence" value="ECO:0007669"/>
    <property type="project" value="InterPro"/>
</dbReference>
<protein>
    <submittedName>
        <fullName evidence="5">MarR family transcriptional regulator</fullName>
    </submittedName>
</protein>
<accession>A0A0M0KJV7</accession>
<dbReference type="SUPFAM" id="SSF46785">
    <property type="entry name" value="Winged helix' DNA-binding domain"/>
    <property type="match status" value="1"/>
</dbReference>
<dbReference type="SMART" id="SM00347">
    <property type="entry name" value="HTH_MARR"/>
    <property type="match status" value="1"/>
</dbReference>
<proteinExistence type="predicted"/>
<dbReference type="InterPro" id="IPR036388">
    <property type="entry name" value="WH-like_DNA-bd_sf"/>
</dbReference>
<keyword evidence="3" id="KW-0804">Transcription</keyword>
<evidence type="ECO:0000256" key="2">
    <source>
        <dbReference type="ARBA" id="ARBA00023125"/>
    </source>
</evidence>
<evidence type="ECO:0000313" key="5">
    <source>
        <dbReference type="EMBL" id="KOO39055.1"/>
    </source>
</evidence>
<comment type="caution">
    <text evidence="5">The sequence shown here is derived from an EMBL/GenBank/DDBJ whole genome shotgun (WGS) entry which is preliminary data.</text>
</comment>
<dbReference type="PATRIC" id="fig|136160.3.peg.2255"/>
<dbReference type="Gene3D" id="1.10.10.10">
    <property type="entry name" value="Winged helix-like DNA-binding domain superfamily/Winged helix DNA-binding domain"/>
    <property type="match status" value="1"/>
</dbReference>
<dbReference type="PRINTS" id="PR00598">
    <property type="entry name" value="HTHMARR"/>
</dbReference>
<sequence>MKNNNPLQSENHASLRLGRLILQLRRLESTPRTFGRAGALTPSEIHTIDAIGTDEGLLMKELAERLGVTKGAVSQLVDRLEAKTLVRRTAHPKVSRGIQVVLTDKGREAYRAHADMHAAFYEELQQSFTKEEIAIFEQCVSKLRDILSE</sequence>
<name>A0A0M0KJV7_ALKHA</name>
<dbReference type="InterPro" id="IPR036390">
    <property type="entry name" value="WH_DNA-bd_sf"/>
</dbReference>
<dbReference type="PROSITE" id="PS50995">
    <property type="entry name" value="HTH_MARR_2"/>
    <property type="match status" value="1"/>
</dbReference>
<evidence type="ECO:0000259" key="4">
    <source>
        <dbReference type="PROSITE" id="PS50995"/>
    </source>
</evidence>
<dbReference type="InterPro" id="IPR000835">
    <property type="entry name" value="HTH_MarR-typ"/>
</dbReference>
<dbReference type="PANTHER" id="PTHR42756:SF1">
    <property type="entry name" value="TRANSCRIPTIONAL REPRESSOR OF EMRAB OPERON"/>
    <property type="match status" value="1"/>
</dbReference>
<gene>
    <name evidence="5" type="ORF">AMD02_09460</name>
</gene>
<reference evidence="5" key="1">
    <citation type="submission" date="2015-08" db="EMBL/GenBank/DDBJ databases">
        <title>Complete DNA Sequence of Pseudomonas syringae pv. actinidiae, the Causal Agent of Kiwifruit Canker Disease.</title>
        <authorList>
            <person name="Rikkerink E.H.A."/>
            <person name="Fineran P.C."/>
        </authorList>
    </citation>
    <scope>NUCLEOTIDE SEQUENCE</scope>
    <source>
        <strain evidence="5">DSM 13666</strain>
    </source>
</reference>
<keyword evidence="2" id="KW-0238">DNA-binding</keyword>
<dbReference type="GO" id="GO:0003677">
    <property type="term" value="F:DNA binding"/>
    <property type="evidence" value="ECO:0007669"/>
    <property type="project" value="UniProtKB-KW"/>
</dbReference>
<dbReference type="RefSeq" id="WP_053431129.1">
    <property type="nucleotide sequence ID" value="NZ_CP040441.1"/>
</dbReference>
<keyword evidence="1" id="KW-0805">Transcription regulation</keyword>
<dbReference type="GeneID" id="87597628"/>
<dbReference type="EMBL" id="LILD01000001">
    <property type="protein sequence ID" value="KOO39055.1"/>
    <property type="molecule type" value="Genomic_DNA"/>
</dbReference>
<organism evidence="5">
    <name type="scientific">Halalkalibacterium halodurans</name>
    <name type="common">Bacillus halodurans</name>
    <dbReference type="NCBI Taxonomy" id="86665"/>
    <lineage>
        <taxon>Bacteria</taxon>
        <taxon>Bacillati</taxon>
        <taxon>Bacillota</taxon>
        <taxon>Bacilli</taxon>
        <taxon>Bacillales</taxon>
        <taxon>Bacillaceae</taxon>
        <taxon>Halalkalibacterium (ex Joshi et al. 2022)</taxon>
    </lineage>
</organism>
<dbReference type="AlphaFoldDB" id="A0A0M0KJV7"/>
<dbReference type="PANTHER" id="PTHR42756">
    <property type="entry name" value="TRANSCRIPTIONAL REGULATOR, MARR"/>
    <property type="match status" value="1"/>
</dbReference>
<feature type="domain" description="HTH marR-type" evidence="4">
    <location>
        <begin position="10"/>
        <end position="145"/>
    </location>
</feature>